<evidence type="ECO:0000313" key="7">
    <source>
        <dbReference type="Proteomes" id="UP001515480"/>
    </source>
</evidence>
<name>A0AB34IZ51_PRYPA</name>
<dbReference type="Proteomes" id="UP001515480">
    <property type="component" value="Unassembled WGS sequence"/>
</dbReference>
<dbReference type="GO" id="GO:0008270">
    <property type="term" value="F:zinc ion binding"/>
    <property type="evidence" value="ECO:0007669"/>
    <property type="project" value="UniProtKB-KW"/>
</dbReference>
<dbReference type="GO" id="GO:0003677">
    <property type="term" value="F:DNA binding"/>
    <property type="evidence" value="ECO:0007669"/>
    <property type="project" value="InterPro"/>
</dbReference>
<feature type="domain" description="CXXC-type" evidence="5">
    <location>
        <begin position="41"/>
        <end position="88"/>
    </location>
</feature>
<feature type="region of interest" description="Disordered" evidence="4">
    <location>
        <begin position="90"/>
        <end position="113"/>
    </location>
</feature>
<protein>
    <recommendedName>
        <fullName evidence="5">CXXC-type domain-containing protein</fullName>
    </recommendedName>
</protein>
<sequence length="320" mass="34271">MTHERRPLAVLMSALADQAAAILEGPSNGEGPENQEWWQPKKRKRAVACGRCSSCCRDDCGRCLNCLDKPKFGGNGIRKQSCLERKCQQAGSGSTMPPPNSASSALPSLPSSQEVEHTQEWDAFWSAVECCASLQASSRGYEALNSLACDDRASRRARNARCGTCTSCVRGDCGECKNCLDKPKFGGRGIKKKACLRRACCISQPEADSDSEPSQSTVELGSSVASPALHPMDGSTSPLHLDAAHSSHETWPRLESLASSTSAVRATRLNQDGLLSMGYSTADEEQLHSDSARVNSLQAVSKTVEPLDIAHALVLACERS</sequence>
<dbReference type="EMBL" id="JBGBPQ010000016">
    <property type="protein sequence ID" value="KAL1508476.1"/>
    <property type="molecule type" value="Genomic_DNA"/>
</dbReference>
<feature type="region of interest" description="Disordered" evidence="4">
    <location>
        <begin position="205"/>
        <end position="247"/>
    </location>
</feature>
<evidence type="ECO:0000313" key="6">
    <source>
        <dbReference type="EMBL" id="KAL1508476.1"/>
    </source>
</evidence>
<evidence type="ECO:0000256" key="1">
    <source>
        <dbReference type="ARBA" id="ARBA00022723"/>
    </source>
</evidence>
<keyword evidence="3" id="KW-0862">Zinc</keyword>
<reference evidence="6 7" key="1">
    <citation type="journal article" date="2024" name="Science">
        <title>Giant polyketide synthase enzymes in the biosynthesis of giant marine polyether toxins.</title>
        <authorList>
            <person name="Fallon T.R."/>
            <person name="Shende V.V."/>
            <person name="Wierzbicki I.H."/>
            <person name="Pendleton A.L."/>
            <person name="Watervoot N.F."/>
            <person name="Auber R.P."/>
            <person name="Gonzalez D.J."/>
            <person name="Wisecaver J.H."/>
            <person name="Moore B.S."/>
        </authorList>
    </citation>
    <scope>NUCLEOTIDE SEQUENCE [LARGE SCALE GENOMIC DNA]</scope>
    <source>
        <strain evidence="6 7">12B1</strain>
    </source>
</reference>
<feature type="domain" description="CXXC-type" evidence="5">
    <location>
        <begin position="152"/>
        <end position="201"/>
    </location>
</feature>
<keyword evidence="1" id="KW-0479">Metal-binding</keyword>
<dbReference type="Pfam" id="PF02008">
    <property type="entry name" value="zf-CXXC"/>
    <property type="match status" value="2"/>
</dbReference>
<comment type="caution">
    <text evidence="6">The sequence shown here is derived from an EMBL/GenBank/DDBJ whole genome shotgun (WGS) entry which is preliminary data.</text>
</comment>
<gene>
    <name evidence="6" type="ORF">AB1Y20_004577</name>
</gene>
<evidence type="ECO:0000256" key="3">
    <source>
        <dbReference type="ARBA" id="ARBA00022833"/>
    </source>
</evidence>
<feature type="compositionally biased region" description="Low complexity" evidence="4">
    <location>
        <begin position="101"/>
        <end position="112"/>
    </location>
</feature>
<evidence type="ECO:0000256" key="4">
    <source>
        <dbReference type="SAM" id="MobiDB-lite"/>
    </source>
</evidence>
<organism evidence="6 7">
    <name type="scientific">Prymnesium parvum</name>
    <name type="common">Toxic golden alga</name>
    <dbReference type="NCBI Taxonomy" id="97485"/>
    <lineage>
        <taxon>Eukaryota</taxon>
        <taxon>Haptista</taxon>
        <taxon>Haptophyta</taxon>
        <taxon>Prymnesiophyceae</taxon>
        <taxon>Prymnesiales</taxon>
        <taxon>Prymnesiaceae</taxon>
        <taxon>Prymnesium</taxon>
    </lineage>
</organism>
<dbReference type="PROSITE" id="PS51058">
    <property type="entry name" value="ZF_CXXC"/>
    <property type="match status" value="2"/>
</dbReference>
<evidence type="ECO:0000259" key="5">
    <source>
        <dbReference type="PROSITE" id="PS51058"/>
    </source>
</evidence>
<evidence type="ECO:0000256" key="2">
    <source>
        <dbReference type="ARBA" id="ARBA00022771"/>
    </source>
</evidence>
<feature type="compositionally biased region" description="Polar residues" evidence="4">
    <location>
        <begin position="212"/>
        <end position="225"/>
    </location>
</feature>
<dbReference type="InterPro" id="IPR002857">
    <property type="entry name" value="Znf_CXXC"/>
</dbReference>
<keyword evidence="7" id="KW-1185">Reference proteome</keyword>
<accession>A0AB34IZ51</accession>
<dbReference type="AlphaFoldDB" id="A0AB34IZ51"/>
<keyword evidence="2" id="KW-0863">Zinc-finger</keyword>
<proteinExistence type="predicted"/>